<evidence type="ECO:0000256" key="14">
    <source>
        <dbReference type="PIRSR" id="PIRSR006105-1"/>
    </source>
</evidence>
<dbReference type="PANTHER" id="PTHR38604:SF1">
    <property type="entry name" value="PERIPLASMIC NITRATE REDUCTASE, ELECTRON TRANSFER SUBUNIT"/>
    <property type="match status" value="1"/>
</dbReference>
<feature type="binding site" description="axial binding residue" evidence="15">
    <location>
        <position position="103"/>
    </location>
    <ligand>
        <name>heme c</name>
        <dbReference type="ChEBI" id="CHEBI:61717"/>
        <label>2</label>
    </ligand>
    <ligandPart>
        <name>Fe</name>
        <dbReference type="ChEBI" id="CHEBI:18248"/>
    </ligandPart>
</feature>
<feature type="binding site" description="covalent" evidence="14">
    <location>
        <position position="85"/>
    </location>
    <ligand>
        <name>heme c</name>
        <dbReference type="ChEBI" id="CHEBI:61717"/>
        <label>1</label>
    </ligand>
</feature>
<keyword evidence="9 13" id="KW-0574">Periplasm</keyword>
<keyword evidence="10 13" id="KW-0249">Electron transport</keyword>
<comment type="function">
    <text evidence="1">Electron transfer subunit of the periplasmic nitrate reductase complex NapAB. Receives electrons from the membrane-anchored tetraheme c-type NapC protein and transfers these to NapA subunit, thus allowing electron flow between membrane and periplasm. Essential for periplasmic nitrate reduction with nitrate as the terminal electron acceptor.</text>
</comment>
<comment type="PTM">
    <text evidence="14">Binds 2 heme C groups per subunit.</text>
</comment>
<comment type="caution">
    <text evidence="17">The sequence shown here is derived from an EMBL/GenBank/DDBJ whole genome shotgun (WGS) entry which is preliminary data.</text>
</comment>
<feature type="binding site" description="axial binding residue" evidence="15">
    <location>
        <position position="86"/>
    </location>
    <ligand>
        <name>heme c</name>
        <dbReference type="ChEBI" id="CHEBI:61717"/>
        <label>1</label>
    </ligand>
    <ligandPart>
        <name>Fe</name>
        <dbReference type="ChEBI" id="CHEBI:18248"/>
    </ligandPart>
</feature>
<evidence type="ECO:0000256" key="6">
    <source>
        <dbReference type="ARBA" id="ARBA00022617"/>
    </source>
</evidence>
<organism evidence="17 18">
    <name type="scientific">Chelonobacter oris</name>
    <dbReference type="NCBI Taxonomy" id="505317"/>
    <lineage>
        <taxon>Bacteria</taxon>
        <taxon>Pseudomonadati</taxon>
        <taxon>Pseudomonadota</taxon>
        <taxon>Gammaproteobacteria</taxon>
        <taxon>Pasteurellales</taxon>
        <taxon>Pasteurellaceae</taxon>
        <taxon>Chelonobacter</taxon>
    </lineage>
</organism>
<proteinExistence type="inferred from homology"/>
<dbReference type="Gene3D" id="1.10.1130.10">
    <property type="entry name" value="Flavocytochrome C3, Chain A"/>
    <property type="match status" value="1"/>
</dbReference>
<dbReference type="PANTHER" id="PTHR38604">
    <property type="entry name" value="PERIPLASMIC NITRATE REDUCTASE, ELECTRON TRANSFER SUBUNIT"/>
    <property type="match status" value="1"/>
</dbReference>
<dbReference type="FunFam" id="1.10.1130.10:FF:000001">
    <property type="entry name" value="Periplasmic nitrate reductase, electron transfer subunit"/>
    <property type="match status" value="1"/>
</dbReference>
<keyword evidence="8 16" id="KW-0732">Signal</keyword>
<dbReference type="STRING" id="505317.OA57_11785"/>
<protein>
    <recommendedName>
        <fullName evidence="4 13">Periplasmic nitrate reductase, electron transfer subunit</fullName>
    </recommendedName>
    <alternativeName>
        <fullName evidence="12 13">Diheme cytochrome c NapB</fullName>
    </alternativeName>
</protein>
<name>A0A0A3ANP0_9PAST</name>
<feature type="binding site" description="axial binding residue" evidence="15">
    <location>
        <position position="68"/>
    </location>
    <ligand>
        <name>heme c</name>
        <dbReference type="ChEBI" id="CHEBI:61717"/>
        <label>1</label>
    </ligand>
    <ligandPart>
        <name>Fe</name>
        <dbReference type="ChEBI" id="CHEBI:18248"/>
    </ligandPart>
</feature>
<accession>A0A0A3ANP0</accession>
<feature type="chain" id="PRO_5002009165" description="Periplasmic nitrate reductase, electron transfer subunit" evidence="16">
    <location>
        <begin position="25"/>
        <end position="149"/>
    </location>
</feature>
<evidence type="ECO:0000256" key="2">
    <source>
        <dbReference type="ARBA" id="ARBA00004418"/>
    </source>
</evidence>
<evidence type="ECO:0000256" key="3">
    <source>
        <dbReference type="ARBA" id="ARBA00007368"/>
    </source>
</evidence>
<feature type="signal peptide" evidence="16">
    <location>
        <begin position="1"/>
        <end position="24"/>
    </location>
</feature>
<keyword evidence="6 14" id="KW-0349">Heme</keyword>
<evidence type="ECO:0000313" key="17">
    <source>
        <dbReference type="EMBL" id="KGQ69397.1"/>
    </source>
</evidence>
<evidence type="ECO:0000256" key="11">
    <source>
        <dbReference type="ARBA" id="ARBA00023004"/>
    </source>
</evidence>
<dbReference type="AlphaFoldDB" id="A0A0A3ANP0"/>
<comment type="subunit">
    <text evidence="13">Component of the periplasmic nitrate reductase NapAB complex composed of NapA and NapB.</text>
</comment>
<dbReference type="GO" id="GO:0042597">
    <property type="term" value="C:periplasmic space"/>
    <property type="evidence" value="ECO:0007669"/>
    <property type="project" value="UniProtKB-SubCell"/>
</dbReference>
<dbReference type="PIRSF" id="PIRSF006105">
    <property type="entry name" value="NapB"/>
    <property type="match status" value="1"/>
</dbReference>
<evidence type="ECO:0000256" key="15">
    <source>
        <dbReference type="PIRSR" id="PIRSR006105-2"/>
    </source>
</evidence>
<evidence type="ECO:0000256" key="7">
    <source>
        <dbReference type="ARBA" id="ARBA00022723"/>
    </source>
</evidence>
<keyword evidence="5 13" id="KW-0813">Transport</keyword>
<dbReference type="OrthoDB" id="13290at2"/>
<dbReference type="GO" id="GO:0009061">
    <property type="term" value="P:anaerobic respiration"/>
    <property type="evidence" value="ECO:0007669"/>
    <property type="project" value="InterPro"/>
</dbReference>
<dbReference type="GO" id="GO:0016301">
    <property type="term" value="F:kinase activity"/>
    <property type="evidence" value="ECO:0007669"/>
    <property type="project" value="UniProtKB-KW"/>
</dbReference>
<comment type="subcellular location">
    <subcellularLocation>
        <location evidence="2 13">Periplasm</location>
    </subcellularLocation>
</comment>
<evidence type="ECO:0000256" key="16">
    <source>
        <dbReference type="SAM" id="SignalP"/>
    </source>
</evidence>
<keyword evidence="11 15" id="KW-0408">Iron</keyword>
<feature type="binding site" description="covalent" evidence="14">
    <location>
        <position position="122"/>
    </location>
    <ligand>
        <name>heme c</name>
        <dbReference type="ChEBI" id="CHEBI:61717"/>
        <label>2</label>
    </ligand>
</feature>
<dbReference type="RefSeq" id="WP_034618126.1">
    <property type="nucleotide sequence ID" value="NZ_JSUM01000025.1"/>
</dbReference>
<gene>
    <name evidence="17" type="ORF">OA57_11785</name>
</gene>
<evidence type="ECO:0000256" key="13">
    <source>
        <dbReference type="PIRNR" id="PIRNR006105"/>
    </source>
</evidence>
<reference evidence="17 18" key="1">
    <citation type="submission" date="2014-11" db="EMBL/GenBank/DDBJ databases">
        <title>Draft genome sequence of Chelonobacter oris 1662T, associated with respiratory disease in Hermann's Tortoises.</title>
        <authorList>
            <person name="Kudirkiene E."/>
            <person name="Hansen M.J."/>
            <person name="Bojesen A.M."/>
        </authorList>
    </citation>
    <scope>NUCLEOTIDE SEQUENCE [LARGE SCALE GENOMIC DNA]</scope>
    <source>
        <strain evidence="17 18">1662</strain>
    </source>
</reference>
<dbReference type="SUPFAM" id="SSF48695">
    <property type="entry name" value="Multiheme cytochromes"/>
    <property type="match status" value="1"/>
</dbReference>
<keyword evidence="7 15" id="KW-0479">Metal-binding</keyword>
<evidence type="ECO:0000313" key="18">
    <source>
        <dbReference type="Proteomes" id="UP000030380"/>
    </source>
</evidence>
<dbReference type="Proteomes" id="UP000030380">
    <property type="component" value="Unassembled WGS sequence"/>
</dbReference>
<dbReference type="EMBL" id="JSUM01000025">
    <property type="protein sequence ID" value="KGQ69397.1"/>
    <property type="molecule type" value="Genomic_DNA"/>
</dbReference>
<feature type="binding site" description="axial binding residue" evidence="15">
    <location>
        <position position="126"/>
    </location>
    <ligand>
        <name>heme c</name>
        <dbReference type="ChEBI" id="CHEBI:61717"/>
        <label>2</label>
    </ligand>
    <ligandPart>
        <name>Fe</name>
        <dbReference type="ChEBI" id="CHEBI:18248"/>
    </ligandPart>
</feature>
<evidence type="ECO:0000256" key="10">
    <source>
        <dbReference type="ARBA" id="ARBA00022982"/>
    </source>
</evidence>
<dbReference type="InterPro" id="IPR005591">
    <property type="entry name" value="NapB"/>
</dbReference>
<sequence>MIKNSKVLALAGLLLSGLCGSAPAQEVYPVGSEIASSPESIAPAFHNQPKESELAPLSYVNQPPMVPHSTKNYQVTKNTNQCLACHSVQASRTTGATRISPTHFVSRDGVVSGEVSPRRYFCLQCHVSQADVEPIIENQFKPLPGYGEK</sequence>
<keyword evidence="17" id="KW-0418">Kinase</keyword>
<evidence type="ECO:0000256" key="8">
    <source>
        <dbReference type="ARBA" id="ARBA00022729"/>
    </source>
</evidence>
<feature type="binding site" description="covalent" evidence="14">
    <location>
        <position position="82"/>
    </location>
    <ligand>
        <name>heme c</name>
        <dbReference type="ChEBI" id="CHEBI:61717"/>
        <label>1</label>
    </ligand>
</feature>
<dbReference type="Pfam" id="PF03892">
    <property type="entry name" value="NapB"/>
    <property type="match status" value="1"/>
</dbReference>
<feature type="binding site" description="covalent" evidence="14">
    <location>
        <position position="125"/>
    </location>
    <ligand>
        <name>heme c</name>
        <dbReference type="ChEBI" id="CHEBI:61717"/>
        <label>2</label>
    </ligand>
</feature>
<evidence type="ECO:0000256" key="4">
    <source>
        <dbReference type="ARBA" id="ARBA00013773"/>
    </source>
</evidence>
<evidence type="ECO:0000256" key="9">
    <source>
        <dbReference type="ARBA" id="ARBA00022764"/>
    </source>
</evidence>
<keyword evidence="18" id="KW-1185">Reference proteome</keyword>
<keyword evidence="17" id="KW-0808">Transferase</keyword>
<evidence type="ECO:0000256" key="5">
    <source>
        <dbReference type="ARBA" id="ARBA00022448"/>
    </source>
</evidence>
<evidence type="ECO:0000256" key="12">
    <source>
        <dbReference type="ARBA" id="ARBA00031832"/>
    </source>
</evidence>
<dbReference type="InterPro" id="IPR036280">
    <property type="entry name" value="Multihaem_cyt_sf"/>
</dbReference>
<comment type="similarity">
    <text evidence="3 13">Belongs to the NapB family.</text>
</comment>
<evidence type="ECO:0000256" key="1">
    <source>
        <dbReference type="ARBA" id="ARBA00002599"/>
    </source>
</evidence>
<dbReference type="GO" id="GO:0046872">
    <property type="term" value="F:metal ion binding"/>
    <property type="evidence" value="ECO:0007669"/>
    <property type="project" value="UniProtKB-KW"/>
</dbReference>